<feature type="transmembrane region" description="Helical" evidence="1">
    <location>
        <begin position="67"/>
        <end position="82"/>
    </location>
</feature>
<name>A0A5M6DFR9_9BACT</name>
<gene>
    <name evidence="2" type="ORF">FYK55_05830</name>
</gene>
<protein>
    <submittedName>
        <fullName evidence="2">Uncharacterized protein</fullName>
    </submittedName>
</protein>
<evidence type="ECO:0000313" key="3">
    <source>
        <dbReference type="Proteomes" id="UP000324479"/>
    </source>
</evidence>
<keyword evidence="3" id="KW-1185">Reference proteome</keyword>
<feature type="transmembrane region" description="Helical" evidence="1">
    <location>
        <begin position="118"/>
        <end position="137"/>
    </location>
</feature>
<dbReference type="AlphaFoldDB" id="A0A5M6DFR9"/>
<dbReference type="EMBL" id="VWOX01000003">
    <property type="protein sequence ID" value="KAA5545190.1"/>
    <property type="molecule type" value="Genomic_DNA"/>
</dbReference>
<keyword evidence="1" id="KW-1133">Transmembrane helix</keyword>
<evidence type="ECO:0000313" key="2">
    <source>
        <dbReference type="EMBL" id="KAA5545190.1"/>
    </source>
</evidence>
<sequence length="252" mass="26996">MAQVACNEDTRGEGRAAWMQAATGYPGRLTVYGLTAIAVCHLLFELIGRNSVDQIAHEQGLVERSQVAMAVFTCVAFFYAAAKSSTGRTGLILCACMVGYAAARESDAWFESVFFDDAYKYLVGLPLGVIALVATYLGRKRVLPESLALVPTPALTLFAIAGIYLCSVCQVLDRPDLWSELGAAKDARTTKAAVEEFAELFGYLVLAFSAVEVLVMSRRASGVAVRTLPAPIPGEPSIDRLGREMQQGSKAA</sequence>
<dbReference type="Proteomes" id="UP000324479">
    <property type="component" value="Unassembled WGS sequence"/>
</dbReference>
<feature type="transmembrane region" description="Helical" evidence="1">
    <location>
        <begin position="29"/>
        <end position="47"/>
    </location>
</feature>
<proteinExistence type="predicted"/>
<dbReference type="RefSeq" id="WP_150075458.1">
    <property type="nucleotide sequence ID" value="NZ_VWOX01000003.1"/>
</dbReference>
<organism evidence="2 3">
    <name type="scientific">Roseiconus nitratireducens</name>
    <dbReference type="NCBI Taxonomy" id="2605748"/>
    <lineage>
        <taxon>Bacteria</taxon>
        <taxon>Pseudomonadati</taxon>
        <taxon>Planctomycetota</taxon>
        <taxon>Planctomycetia</taxon>
        <taxon>Pirellulales</taxon>
        <taxon>Pirellulaceae</taxon>
        <taxon>Roseiconus</taxon>
    </lineage>
</organism>
<accession>A0A5M6DFR9</accession>
<comment type="caution">
    <text evidence="2">The sequence shown here is derived from an EMBL/GenBank/DDBJ whole genome shotgun (WGS) entry which is preliminary data.</text>
</comment>
<keyword evidence="1" id="KW-0812">Transmembrane</keyword>
<feature type="transmembrane region" description="Helical" evidence="1">
    <location>
        <begin position="149"/>
        <end position="172"/>
    </location>
</feature>
<keyword evidence="1" id="KW-0472">Membrane</keyword>
<reference evidence="2 3" key="1">
    <citation type="submission" date="2019-08" db="EMBL/GenBank/DDBJ databases">
        <authorList>
            <person name="Dhanesh K."/>
            <person name="Kumar G."/>
            <person name="Sasikala C."/>
            <person name="Venkata Ramana C."/>
        </authorList>
    </citation>
    <scope>NUCLEOTIDE SEQUENCE [LARGE SCALE GENOMIC DNA]</scope>
    <source>
        <strain evidence="2 3">JC645</strain>
    </source>
</reference>
<feature type="transmembrane region" description="Helical" evidence="1">
    <location>
        <begin position="200"/>
        <end position="217"/>
    </location>
</feature>
<evidence type="ECO:0000256" key="1">
    <source>
        <dbReference type="SAM" id="Phobius"/>
    </source>
</evidence>